<dbReference type="AlphaFoldDB" id="A0A6C0JRI9"/>
<organism evidence="1">
    <name type="scientific">viral metagenome</name>
    <dbReference type="NCBI Taxonomy" id="1070528"/>
    <lineage>
        <taxon>unclassified sequences</taxon>
        <taxon>metagenomes</taxon>
        <taxon>organismal metagenomes</taxon>
    </lineage>
</organism>
<reference evidence="1" key="1">
    <citation type="journal article" date="2020" name="Nature">
        <title>Giant virus diversity and host interactions through global metagenomics.</title>
        <authorList>
            <person name="Schulz F."/>
            <person name="Roux S."/>
            <person name="Paez-Espino D."/>
            <person name="Jungbluth S."/>
            <person name="Walsh D.A."/>
            <person name="Denef V.J."/>
            <person name="McMahon K.D."/>
            <person name="Konstantinidis K.T."/>
            <person name="Eloe-Fadrosh E.A."/>
            <person name="Kyrpides N.C."/>
            <person name="Woyke T."/>
        </authorList>
    </citation>
    <scope>NUCLEOTIDE SEQUENCE</scope>
    <source>
        <strain evidence="1">GVMAG-S-1062768-28</strain>
    </source>
</reference>
<protein>
    <submittedName>
        <fullName evidence="1">Uncharacterized protein</fullName>
    </submittedName>
</protein>
<proteinExistence type="predicted"/>
<dbReference type="EMBL" id="MN740694">
    <property type="protein sequence ID" value="QHU07973.1"/>
    <property type="molecule type" value="Genomic_DNA"/>
</dbReference>
<sequence length="204" mass="23814">MTQYILFVAECANFCPRVALIPADEYKTARQDHYDLMKKHAVKYNGIDQVLFQDFHWTEHSGRGVNHEWSHAVSDITFLIEQWHDRNHFGEDKDRPWIDKMITDFTGGHFNAIKIMQHVTNVEITVDGEPIVISDSFLILEMHDGIVKNPPKFDTVTEFLADYHGVPLEKRVKTPVTIIHLKSPVWKQRLGMITNTWKPSYKKK</sequence>
<accession>A0A6C0JRI9</accession>
<name>A0A6C0JRI9_9ZZZZ</name>
<evidence type="ECO:0000313" key="1">
    <source>
        <dbReference type="EMBL" id="QHU07973.1"/>
    </source>
</evidence>